<dbReference type="Pfam" id="PF13487">
    <property type="entry name" value="HD_5"/>
    <property type="match status" value="1"/>
</dbReference>
<dbReference type="Gene3D" id="3.40.50.2300">
    <property type="match status" value="1"/>
</dbReference>
<dbReference type="RefSeq" id="WP_285569780.1">
    <property type="nucleotide sequence ID" value="NZ_BSDE01000001.1"/>
</dbReference>
<keyword evidence="4" id="KW-1185">Reference proteome</keyword>
<evidence type="ECO:0000313" key="4">
    <source>
        <dbReference type="Proteomes" id="UP001165069"/>
    </source>
</evidence>
<comment type="caution">
    <text evidence="3">The sequence shown here is derived from an EMBL/GenBank/DDBJ whole genome shotgun (WGS) entry which is preliminary data.</text>
</comment>
<dbReference type="PANTHER" id="PTHR45228">
    <property type="entry name" value="CYCLIC DI-GMP PHOSPHODIESTERASE TM_0186-RELATED"/>
    <property type="match status" value="1"/>
</dbReference>
<dbReference type="SMART" id="SM00448">
    <property type="entry name" value="REC"/>
    <property type="match status" value="1"/>
</dbReference>
<dbReference type="EMBL" id="BSDE01000001">
    <property type="protein sequence ID" value="GLH71969.1"/>
    <property type="molecule type" value="Genomic_DNA"/>
</dbReference>
<organism evidence="3 4">
    <name type="scientific">Geothrix limicola</name>
    <dbReference type="NCBI Taxonomy" id="2927978"/>
    <lineage>
        <taxon>Bacteria</taxon>
        <taxon>Pseudomonadati</taxon>
        <taxon>Acidobacteriota</taxon>
        <taxon>Holophagae</taxon>
        <taxon>Holophagales</taxon>
        <taxon>Holophagaceae</taxon>
        <taxon>Geothrix</taxon>
    </lineage>
</organism>
<keyword evidence="1" id="KW-0597">Phosphoprotein</keyword>
<gene>
    <name evidence="3" type="ORF">GETHLI_04710</name>
</gene>
<name>A0ABQ5QD38_9BACT</name>
<feature type="modified residue" description="4-aspartylphosphate" evidence="1">
    <location>
        <position position="53"/>
    </location>
</feature>
<evidence type="ECO:0000259" key="2">
    <source>
        <dbReference type="PROSITE" id="PS50110"/>
    </source>
</evidence>
<evidence type="ECO:0000256" key="1">
    <source>
        <dbReference type="PROSITE-ProRule" id="PRU00169"/>
    </source>
</evidence>
<reference evidence="3 4" key="1">
    <citation type="journal article" date="2023" name="Antonie Van Leeuwenhoek">
        <title>Mesoterricola silvestris gen. nov., sp. nov., Mesoterricola sediminis sp. nov., Geothrix oryzae sp. nov., Geothrix edaphica sp. nov., Geothrix rubra sp. nov., and Geothrix limicola sp. nov., six novel members of Acidobacteriota isolated from soils.</title>
        <authorList>
            <person name="Itoh H."/>
            <person name="Sugisawa Y."/>
            <person name="Mise K."/>
            <person name="Xu Z."/>
            <person name="Kuniyasu M."/>
            <person name="Ushijima N."/>
            <person name="Kawano K."/>
            <person name="Kobayashi E."/>
            <person name="Shiratori Y."/>
            <person name="Masuda Y."/>
            <person name="Senoo K."/>
        </authorList>
    </citation>
    <scope>NUCLEOTIDE SEQUENCE [LARGE SCALE GENOMIC DNA]</scope>
    <source>
        <strain evidence="3 4">Red804</strain>
    </source>
</reference>
<accession>A0ABQ5QD38</accession>
<sequence length="382" mass="41908">MKPKVLLVDDEENILQAYTRVLRGKFDLDTALGGEAALERMQDRGPYAVVVSDMRMPGMDGVAFLAWAMAQHPDTVRIMLTGNADQGTAMEAVNKGAIFRFLTKPCDSELLGQTLDLAVRQHELITAEKTLLEDTLKGAIKMLVELLSCLDPISFGRAQAMAAQAEAIAREMGMKNPWVLGIASILSQIGILTVPEGVATKIQTGTFLNSNERDLANRIPEIGADLIKNIPRLEEVADAVLYMNKNFNGTGYPPDARKGEDIPLGGRILRAVWDYERLLPKFGNPISAVRDMESRTTWYDLEVLRAFGRCLERQGAEAPPPPTREISLHELRIGQVLVTGIETMDGLLVVPQGTTIGLVHLQKLRNFARLSGLREPLVVTGG</sequence>
<dbReference type="InterPro" id="IPR001789">
    <property type="entry name" value="Sig_transdc_resp-reg_receiver"/>
</dbReference>
<dbReference type="InterPro" id="IPR011006">
    <property type="entry name" value="CheY-like_superfamily"/>
</dbReference>
<feature type="domain" description="Response regulatory" evidence="2">
    <location>
        <begin position="4"/>
        <end position="119"/>
    </location>
</feature>
<evidence type="ECO:0000313" key="3">
    <source>
        <dbReference type="EMBL" id="GLH71969.1"/>
    </source>
</evidence>
<dbReference type="InterPro" id="IPR052020">
    <property type="entry name" value="Cyclic_di-GMP/3'3'-cGAMP_PDE"/>
</dbReference>
<protein>
    <submittedName>
        <fullName evidence="3">Response regulator receiver modulated metal-depenent phosphohydrolase</fullName>
    </submittedName>
</protein>
<dbReference type="PANTHER" id="PTHR45228:SF8">
    <property type="entry name" value="TWO-COMPONENT RESPONSE REGULATOR-RELATED"/>
    <property type="match status" value="1"/>
</dbReference>
<dbReference type="PROSITE" id="PS50110">
    <property type="entry name" value="RESPONSE_REGULATORY"/>
    <property type="match status" value="1"/>
</dbReference>
<proteinExistence type="predicted"/>
<dbReference type="Pfam" id="PF00072">
    <property type="entry name" value="Response_reg"/>
    <property type="match status" value="1"/>
</dbReference>
<dbReference type="CDD" id="cd17569">
    <property type="entry name" value="REC_HupR-like"/>
    <property type="match status" value="1"/>
</dbReference>
<dbReference type="Proteomes" id="UP001165069">
    <property type="component" value="Unassembled WGS sequence"/>
</dbReference>
<dbReference type="SUPFAM" id="SSF52172">
    <property type="entry name" value="CheY-like"/>
    <property type="match status" value="1"/>
</dbReference>
<dbReference type="Gene3D" id="1.10.3210.10">
    <property type="entry name" value="Hypothetical protein af1432"/>
    <property type="match status" value="1"/>
</dbReference>